<dbReference type="GO" id="GO:0003677">
    <property type="term" value="F:DNA binding"/>
    <property type="evidence" value="ECO:0007669"/>
    <property type="project" value="InterPro"/>
</dbReference>
<proteinExistence type="predicted"/>
<dbReference type="AlphaFoldDB" id="A0A0F8VFB8"/>
<dbReference type="GO" id="GO:0006313">
    <property type="term" value="P:DNA transposition"/>
    <property type="evidence" value="ECO:0007669"/>
    <property type="project" value="InterPro"/>
</dbReference>
<feature type="non-terminal residue" evidence="2">
    <location>
        <position position="1"/>
    </location>
</feature>
<dbReference type="Pfam" id="PF01609">
    <property type="entry name" value="DDE_Tnp_1"/>
    <property type="match status" value="1"/>
</dbReference>
<gene>
    <name evidence="2" type="ORF">LCGC14_3169020</name>
</gene>
<sequence length="333" mass="38031">LVEFRRRLAAKDPEMKLVRGIFEKISKRAIKKLDLSASQQRLDSTLVVSNIRTRGRLDLFANTITLFIRSLDKKQFSQIPDHIRQWHEREPEGWFGLAQDQYKVKLEQLAQYAYKLIQVFETDKEVKDSEQYELLVRLFQEQCEIKKDPNSDTSKEDDKKIKIKKKTQGETLQSAFDPDASYGHKGSGYSAHITETCNNKNKNEIITDYEVHGAARSDMGKAPDILNRLESAGLKPAKLFADGGYPSVPSALKIKKRKVEFIAPVNRSRIPDEVMGRDQFEFNTDGLAVKCPKGHSPLDHRMLSHNNKKGKSLHAIFDGDICRKCIILDNCPV</sequence>
<organism evidence="2">
    <name type="scientific">marine sediment metagenome</name>
    <dbReference type="NCBI Taxonomy" id="412755"/>
    <lineage>
        <taxon>unclassified sequences</taxon>
        <taxon>metagenomes</taxon>
        <taxon>ecological metagenomes</taxon>
    </lineage>
</organism>
<dbReference type="EMBL" id="LAZR01070279">
    <property type="protein sequence ID" value="KKK43072.1"/>
    <property type="molecule type" value="Genomic_DNA"/>
</dbReference>
<name>A0A0F8VFB8_9ZZZZ</name>
<feature type="domain" description="Transposase IS4-like" evidence="1">
    <location>
        <begin position="197"/>
        <end position="313"/>
    </location>
</feature>
<dbReference type="InterPro" id="IPR002559">
    <property type="entry name" value="Transposase_11"/>
</dbReference>
<comment type="caution">
    <text evidence="2">The sequence shown here is derived from an EMBL/GenBank/DDBJ whole genome shotgun (WGS) entry which is preliminary data.</text>
</comment>
<reference evidence="2" key="1">
    <citation type="journal article" date="2015" name="Nature">
        <title>Complex archaea that bridge the gap between prokaryotes and eukaryotes.</title>
        <authorList>
            <person name="Spang A."/>
            <person name="Saw J.H."/>
            <person name="Jorgensen S.L."/>
            <person name="Zaremba-Niedzwiedzka K."/>
            <person name="Martijn J."/>
            <person name="Lind A.E."/>
            <person name="van Eijk R."/>
            <person name="Schleper C."/>
            <person name="Guy L."/>
            <person name="Ettema T.J."/>
        </authorList>
    </citation>
    <scope>NUCLEOTIDE SEQUENCE</scope>
</reference>
<evidence type="ECO:0000313" key="2">
    <source>
        <dbReference type="EMBL" id="KKK43072.1"/>
    </source>
</evidence>
<protein>
    <recommendedName>
        <fullName evidence="1">Transposase IS4-like domain-containing protein</fullName>
    </recommendedName>
</protein>
<dbReference type="GO" id="GO:0004803">
    <property type="term" value="F:transposase activity"/>
    <property type="evidence" value="ECO:0007669"/>
    <property type="project" value="InterPro"/>
</dbReference>
<evidence type="ECO:0000259" key="1">
    <source>
        <dbReference type="Pfam" id="PF01609"/>
    </source>
</evidence>
<feature type="non-terminal residue" evidence="2">
    <location>
        <position position="333"/>
    </location>
</feature>
<accession>A0A0F8VFB8</accession>